<dbReference type="AlphaFoldDB" id="A0AAF0YDC4"/>
<dbReference type="GeneID" id="87811347"/>
<dbReference type="PANTHER" id="PTHR13060:SF0">
    <property type="entry name" value="PROTEIN ECDYSONELESS HOMOLOG"/>
    <property type="match status" value="1"/>
</dbReference>
<feature type="compositionally biased region" description="Basic and acidic residues" evidence="1">
    <location>
        <begin position="632"/>
        <end position="656"/>
    </location>
</feature>
<dbReference type="PANTHER" id="PTHR13060">
    <property type="entry name" value="SGT1 PROTEIN HSGT1 SUPPRESSOR OF GCR2"/>
    <property type="match status" value="1"/>
</dbReference>
<keyword evidence="3" id="KW-1185">Reference proteome</keyword>
<organism evidence="2 3">
    <name type="scientific">Vanrija pseudolonga</name>
    <dbReference type="NCBI Taxonomy" id="143232"/>
    <lineage>
        <taxon>Eukaryota</taxon>
        <taxon>Fungi</taxon>
        <taxon>Dikarya</taxon>
        <taxon>Basidiomycota</taxon>
        <taxon>Agaricomycotina</taxon>
        <taxon>Tremellomycetes</taxon>
        <taxon>Trichosporonales</taxon>
        <taxon>Trichosporonaceae</taxon>
        <taxon>Vanrija</taxon>
    </lineage>
</organism>
<name>A0AAF0YDC4_9TREE</name>
<feature type="compositionally biased region" description="Acidic residues" evidence="1">
    <location>
        <begin position="498"/>
        <end position="514"/>
    </location>
</feature>
<feature type="compositionally biased region" description="Acidic residues" evidence="1">
    <location>
        <begin position="866"/>
        <end position="877"/>
    </location>
</feature>
<evidence type="ECO:0000256" key="1">
    <source>
        <dbReference type="SAM" id="MobiDB-lite"/>
    </source>
</evidence>
<feature type="region of interest" description="Disordered" evidence="1">
    <location>
        <begin position="901"/>
        <end position="921"/>
    </location>
</feature>
<feature type="compositionally biased region" description="Basic residues" evidence="1">
    <location>
        <begin position="817"/>
        <end position="827"/>
    </location>
</feature>
<dbReference type="Pfam" id="PF07093">
    <property type="entry name" value="SGT1"/>
    <property type="match status" value="1"/>
</dbReference>
<feature type="compositionally biased region" description="Polar residues" evidence="1">
    <location>
        <begin position="553"/>
        <end position="563"/>
    </location>
</feature>
<feature type="compositionally biased region" description="Basic and acidic residues" evidence="1">
    <location>
        <begin position="515"/>
        <end position="525"/>
    </location>
</feature>
<dbReference type="RefSeq" id="XP_062630689.1">
    <property type="nucleotide sequence ID" value="XM_062774705.1"/>
</dbReference>
<feature type="region of interest" description="Disordered" evidence="1">
    <location>
        <begin position="806"/>
        <end position="841"/>
    </location>
</feature>
<feature type="region of interest" description="Disordered" evidence="1">
    <location>
        <begin position="484"/>
        <end position="675"/>
    </location>
</feature>
<dbReference type="EMBL" id="CP086719">
    <property type="protein sequence ID" value="WOO84663.1"/>
    <property type="molecule type" value="Genomic_DNA"/>
</dbReference>
<feature type="region of interest" description="Disordered" evidence="1">
    <location>
        <begin position="721"/>
        <end position="768"/>
    </location>
</feature>
<dbReference type="Proteomes" id="UP000827549">
    <property type="component" value="Chromosome 6"/>
</dbReference>
<feature type="compositionally biased region" description="Polar residues" evidence="1">
    <location>
        <begin position="756"/>
        <end position="768"/>
    </location>
</feature>
<sequence>MAEGFPSLSHAPSAFPLPTIAEDTLHYVLHPPASSTRTEADEVALATLISTYVESLLTTPWLWNKDAWELKAGKGKLEGTMRVGDAVDDEWLVVWLLREVSKRWPDLVISIRDSDGEFLLIEAAHELPAWVSPENADNRLWLAGGHLHLLPLSVRSASSSRPKQLADDGYDDGGRAIDPDAQVNEADAIAAVRTGKYQAPEVERAVWERIACYPDALKTHQHRTNVYLPVPIARALHEAPDLIQRAVEGFYVRDPAQLRAAARMTHFPPSPSILSSVLMSRAAYAQLQGQVFHPPRVFGPEWHVPEGEEDEHRWRDLGVKIATGFEIMYREGGRKGRTADAETSTAGLENRPEYQKYIADLKAAGFFGDELQGSAKWKERETVAAKGWIDAQSSDTTQERPSFAYLVDKAIDEAANIPVSQLEVSKDSPEDSDKWLEISPDELDTLMTRASGAQTAASGEPAAKLDDEQGKALADLASKVQEFVGGQGDMTGARFADELSDEDMDTDSEDDEDKPTEAERQERLAKLVPSLPAEEWGRKQAPQEDVEMAPSHRPTSSKETPLTETLLPNKMRPPVFSKPEYDGVVSDSSDEDEDDLPPAGTLGRKIAQMKWGDTAPEATIEEIDDDEDEGAGSDKEDKARAKSLRFNDNDIDEQMRQRVWGAEDEPEEKQGDDMDVDMGEEEEEFLKFARESLGISSDQWDDIIKSREARGGECRGRNDLTSVAFVPKPNTKGAAPEASSSASLTPAPVAKPAEQPSRTPDMSLNSFESVMAAMEAELKRANAEGADAAPTGLPSGAGAVPFVSKKPKATAAAKPAPKAKSKLRPGKGKASSLMTLPSEEDIDNMDDEALAAMDAELRQALRDAGADSDDELGADEPAEAKNLTGDAAAEYKMMRDLLESAKSGGGAGAAGNLFGRLQQNK</sequence>
<dbReference type="GO" id="GO:0005634">
    <property type="term" value="C:nucleus"/>
    <property type="evidence" value="ECO:0007669"/>
    <property type="project" value="TreeGrafter"/>
</dbReference>
<feature type="region of interest" description="Disordered" evidence="1">
    <location>
        <begin position="860"/>
        <end position="886"/>
    </location>
</feature>
<evidence type="ECO:0000313" key="2">
    <source>
        <dbReference type="EMBL" id="WOO84663.1"/>
    </source>
</evidence>
<proteinExistence type="predicted"/>
<reference evidence="2" key="1">
    <citation type="submission" date="2023-10" db="EMBL/GenBank/DDBJ databases">
        <authorList>
            <person name="Noh H."/>
        </authorList>
    </citation>
    <scope>NUCLEOTIDE SEQUENCE</scope>
    <source>
        <strain evidence="2">DUCC4014</strain>
    </source>
</reference>
<dbReference type="InterPro" id="IPR010770">
    <property type="entry name" value="Ecd"/>
</dbReference>
<protein>
    <submittedName>
        <fullName evidence="2">Protein ecdysoneless</fullName>
    </submittedName>
</protein>
<gene>
    <name evidence="2" type="primary">ECD</name>
    <name evidence="2" type="ORF">LOC62_06G008180</name>
</gene>
<accession>A0AAF0YDC4</accession>
<feature type="compositionally biased region" description="Acidic residues" evidence="1">
    <location>
        <begin position="619"/>
        <end position="631"/>
    </location>
</feature>
<evidence type="ECO:0000313" key="3">
    <source>
        <dbReference type="Proteomes" id="UP000827549"/>
    </source>
</evidence>